<keyword evidence="2" id="KW-1003">Cell membrane</keyword>
<feature type="transmembrane region" description="Helical" evidence="7">
    <location>
        <begin position="203"/>
        <end position="222"/>
    </location>
</feature>
<feature type="region of interest" description="Disordered" evidence="6">
    <location>
        <begin position="623"/>
        <end position="723"/>
    </location>
</feature>
<organism evidence="11 12">
    <name type="scientific">Niabella yanshanensis</name>
    <dbReference type="NCBI Taxonomy" id="577386"/>
    <lineage>
        <taxon>Bacteria</taxon>
        <taxon>Pseudomonadati</taxon>
        <taxon>Bacteroidota</taxon>
        <taxon>Chitinophagia</taxon>
        <taxon>Chitinophagales</taxon>
        <taxon>Chitinophagaceae</taxon>
        <taxon>Niabella</taxon>
    </lineage>
</organism>
<dbReference type="EMBL" id="CP139960">
    <property type="protein sequence ID" value="WQD37009.1"/>
    <property type="molecule type" value="Genomic_DNA"/>
</dbReference>
<reference evidence="11 12" key="1">
    <citation type="submission" date="2023-12" db="EMBL/GenBank/DDBJ databases">
        <title>Genome sequencing and assembly of bacterial species from a model synthetic community.</title>
        <authorList>
            <person name="Hogle S.L."/>
        </authorList>
    </citation>
    <scope>NUCLEOTIDE SEQUENCE [LARGE SCALE GENOMIC DNA]</scope>
    <source>
        <strain evidence="11 12">HAMBI_3031</strain>
    </source>
</reference>
<dbReference type="RefSeq" id="WP_114791895.1">
    <property type="nucleotide sequence ID" value="NZ_CP139960.1"/>
</dbReference>
<dbReference type="Proteomes" id="UP001325680">
    <property type="component" value="Chromosome"/>
</dbReference>
<dbReference type="Pfam" id="PF22571">
    <property type="entry name" value="LiaI-LiaF-TM_PspC"/>
    <property type="match status" value="1"/>
</dbReference>
<feature type="domain" description="Phage shock protein PspC N-terminal" evidence="8">
    <location>
        <begin position="172"/>
        <end position="255"/>
    </location>
</feature>
<feature type="transmembrane region" description="Helical" evidence="7">
    <location>
        <begin position="335"/>
        <end position="365"/>
    </location>
</feature>
<evidence type="ECO:0000256" key="3">
    <source>
        <dbReference type="ARBA" id="ARBA00022692"/>
    </source>
</evidence>
<keyword evidence="12" id="KW-1185">Reference proteome</keyword>
<dbReference type="InterPro" id="IPR007168">
    <property type="entry name" value="Phageshock_PspC_N"/>
</dbReference>
<evidence type="ECO:0000256" key="1">
    <source>
        <dbReference type="ARBA" id="ARBA00004162"/>
    </source>
</evidence>
<feature type="domain" description="Phage shock protein PspC N-terminal" evidence="8">
    <location>
        <begin position="106"/>
        <end position="163"/>
    </location>
</feature>
<gene>
    <name evidence="11" type="ORF">U0035_15155</name>
</gene>
<evidence type="ECO:0000259" key="10">
    <source>
        <dbReference type="Pfam" id="PF22744"/>
    </source>
</evidence>
<keyword evidence="5 7" id="KW-0472">Membrane</keyword>
<evidence type="ECO:0000313" key="12">
    <source>
        <dbReference type="Proteomes" id="UP001325680"/>
    </source>
</evidence>
<evidence type="ECO:0000259" key="8">
    <source>
        <dbReference type="Pfam" id="PF04024"/>
    </source>
</evidence>
<keyword evidence="3 7" id="KW-0812">Transmembrane</keyword>
<evidence type="ECO:0000313" key="11">
    <source>
        <dbReference type="EMBL" id="WQD37009.1"/>
    </source>
</evidence>
<feature type="compositionally biased region" description="Polar residues" evidence="6">
    <location>
        <begin position="623"/>
        <end position="633"/>
    </location>
</feature>
<evidence type="ECO:0000256" key="7">
    <source>
        <dbReference type="SAM" id="Phobius"/>
    </source>
</evidence>
<dbReference type="InterPro" id="IPR052027">
    <property type="entry name" value="PspC"/>
</dbReference>
<feature type="compositionally biased region" description="Pro residues" evidence="6">
    <location>
        <begin position="671"/>
        <end position="681"/>
    </location>
</feature>
<evidence type="ECO:0000256" key="5">
    <source>
        <dbReference type="ARBA" id="ARBA00023136"/>
    </source>
</evidence>
<comment type="subcellular location">
    <subcellularLocation>
        <location evidence="1">Cell membrane</location>
        <topology evidence="1">Single-pass membrane protein</topology>
    </subcellularLocation>
</comment>
<evidence type="ECO:0000256" key="4">
    <source>
        <dbReference type="ARBA" id="ARBA00022989"/>
    </source>
</evidence>
<dbReference type="InterPro" id="IPR054321">
    <property type="entry name" value="PspC-rel_TM"/>
</dbReference>
<protein>
    <submittedName>
        <fullName evidence="11">PspC domain-containing protein</fullName>
    </submittedName>
</protein>
<proteinExistence type="predicted"/>
<dbReference type="PANTHER" id="PTHR33885">
    <property type="entry name" value="PHAGE SHOCK PROTEIN C"/>
    <property type="match status" value="1"/>
</dbReference>
<feature type="compositionally biased region" description="Basic and acidic residues" evidence="6">
    <location>
        <begin position="646"/>
        <end position="655"/>
    </location>
</feature>
<feature type="transmembrane region" description="Helical" evidence="7">
    <location>
        <begin position="385"/>
        <end position="407"/>
    </location>
</feature>
<feature type="domain" description="PspC-related transmembrane region" evidence="9">
    <location>
        <begin position="313"/>
        <end position="446"/>
    </location>
</feature>
<dbReference type="InterPro" id="IPR054319">
    <property type="entry name" value="PspC-rel_ToastRack"/>
</dbReference>
<dbReference type="Pfam" id="PF22744">
    <property type="entry name" value="Toast-rack_PspC-Cterm"/>
    <property type="match status" value="1"/>
</dbReference>
<accession>A0ABZ0W2R3</accession>
<evidence type="ECO:0000256" key="2">
    <source>
        <dbReference type="ARBA" id="ARBA00022475"/>
    </source>
</evidence>
<evidence type="ECO:0000256" key="6">
    <source>
        <dbReference type="SAM" id="MobiDB-lite"/>
    </source>
</evidence>
<feature type="transmembrane region" description="Helical" evidence="7">
    <location>
        <begin position="228"/>
        <end position="252"/>
    </location>
</feature>
<feature type="transmembrane region" description="Helical" evidence="7">
    <location>
        <begin position="137"/>
        <end position="160"/>
    </location>
</feature>
<feature type="transmembrane region" description="Helical" evidence="7">
    <location>
        <begin position="419"/>
        <end position="440"/>
    </location>
</feature>
<keyword evidence="4 7" id="KW-1133">Transmembrane helix</keyword>
<feature type="domain" description="PspC-related ToastRack" evidence="10">
    <location>
        <begin position="501"/>
        <end position="612"/>
    </location>
</feature>
<sequence length="723" mass="80977">MKQIINITLGGRSIAIEDAAYEKVQAYTNSLREYFKNEEGRDEIVADIEARFGELMNDKIRKGAPHITDADVEEMIAAMGRPEDFDAAAQGADQEYTPNFTVNEKRRLYRDSNNKVLGGVCSGIANWLNIDPTVVRVLFAIVSFGGFGTGILIYIGLWIFLPARSIDTYKGKRMFRDPDNKWFGGVAGGMSAYFNINPNTIRGILALPLIISILKGVNVFGWNNDFDFFPNLVFSGLTGTFIFIYIVLWIVLPEALTPYQKMEMRGQNIDVNTIKQNVQNTMGDIGERMKNWGKEVQDSAEKLGKRAETFGQARGKQFGREFTYVAQKSGRGIGYIIAMIFKAIFIVIGGIIAVSLLAVFLTFLFSGFAWAPVNNFLWTSETQQMLGWGTLILFIGAPIVGLVIWLIRRVISIRTPGNYLNWTFGGLWAIGWVCLMFFLASMSTDFKRYESIEETAIIQQPSNGKLIFKVSEPELVYEGNFGWLNDNGNELEGFNITTDTLNLSTINLDFQKSEDSLYHVTIVKQAMGKSDEEALARAKKIKYTVSSTDSILDLPAGFSVDKSSKYRAQNVLVVVQVPVGKKINIENTVFSKLSNVNIEFNNGRRRVRSSRYVTNNIRRYRSNTDYTMQSDGSLKSDDDTDVVKSSSKEGDDNYRWDGNGGSADSMKVVPPVAPPPPPPPGADTAEVYHYNQSPSQNKSKEEMARELEQKQKEIEALKKKLAE</sequence>
<dbReference type="Pfam" id="PF04024">
    <property type="entry name" value="PspC"/>
    <property type="match status" value="2"/>
</dbReference>
<dbReference type="PANTHER" id="PTHR33885:SF3">
    <property type="entry name" value="PHAGE SHOCK PROTEIN C"/>
    <property type="match status" value="1"/>
</dbReference>
<feature type="compositionally biased region" description="Basic and acidic residues" evidence="6">
    <location>
        <begin position="698"/>
        <end position="723"/>
    </location>
</feature>
<evidence type="ECO:0000259" key="9">
    <source>
        <dbReference type="Pfam" id="PF22571"/>
    </source>
</evidence>
<name>A0ABZ0W2R3_9BACT</name>